<keyword evidence="3" id="KW-1185">Reference proteome</keyword>
<sequence length="407" mass="44463">MDFIASYASSDEEEEEESPQNQKQNPSNFKPSKPSTEIPSRLPENDDDNDADFLSVNKPSSTFSLPPPKFSSSLLSSLPVPKSSRADPFHLRPASLASSEPKLKKVVQFRPPSISSWVNDNSVNEDDEEEEEDEDEKEKRRKLSESTMENRSVKSFLSSLPAPKSSGTLGSLSLGSGTGRKSILEADVPASDSNGSILGTEVGIDSNMGCYENQYVQGSNLSSSGAVDGGFQSGSVGTVGGEGGYTQGGDYSSYQGYTGYGEHSGWVGHDGEQYSNYASGYETYGQYENNWVDKSNASAQELPESAESALRVTGKRRKNDAPPEIVEVNQDELMKNRPREDQSKLTGIAFGPSYQPASTKGKPSKLLKRKHQISSLYFDMRQKESELAERRSRGMLTKAQTQGKYGW</sequence>
<feature type="region of interest" description="Disordered" evidence="1">
    <location>
        <begin position="1"/>
        <end position="160"/>
    </location>
</feature>
<organism evidence="2 3">
    <name type="scientific">Cuscuta epithymum</name>
    <dbReference type="NCBI Taxonomy" id="186058"/>
    <lineage>
        <taxon>Eukaryota</taxon>
        <taxon>Viridiplantae</taxon>
        <taxon>Streptophyta</taxon>
        <taxon>Embryophyta</taxon>
        <taxon>Tracheophyta</taxon>
        <taxon>Spermatophyta</taxon>
        <taxon>Magnoliopsida</taxon>
        <taxon>eudicotyledons</taxon>
        <taxon>Gunneridae</taxon>
        <taxon>Pentapetalae</taxon>
        <taxon>asterids</taxon>
        <taxon>lamiids</taxon>
        <taxon>Solanales</taxon>
        <taxon>Convolvulaceae</taxon>
        <taxon>Cuscuteae</taxon>
        <taxon>Cuscuta</taxon>
        <taxon>Cuscuta subgen. Cuscuta</taxon>
    </lineage>
</organism>
<feature type="region of interest" description="Disordered" evidence="1">
    <location>
        <begin position="384"/>
        <end position="407"/>
    </location>
</feature>
<feature type="compositionally biased region" description="Polar residues" evidence="1">
    <location>
        <begin position="145"/>
        <end position="158"/>
    </location>
</feature>
<evidence type="ECO:0000313" key="3">
    <source>
        <dbReference type="Proteomes" id="UP001152523"/>
    </source>
</evidence>
<dbReference type="PANTHER" id="PTHR13621:SF2">
    <property type="entry name" value="PROLINE-RICH PROTEIN PRCC"/>
    <property type="match status" value="1"/>
</dbReference>
<feature type="compositionally biased region" description="Polar residues" evidence="1">
    <location>
        <begin position="398"/>
        <end position="407"/>
    </location>
</feature>
<evidence type="ECO:0008006" key="4">
    <source>
        <dbReference type="Google" id="ProtNLM"/>
    </source>
</evidence>
<feature type="compositionally biased region" description="Polar residues" evidence="1">
    <location>
        <begin position="19"/>
        <end position="38"/>
    </location>
</feature>
<feature type="region of interest" description="Disordered" evidence="1">
    <location>
        <begin position="346"/>
        <end position="368"/>
    </location>
</feature>
<dbReference type="EMBL" id="CAMAPF010000026">
    <property type="protein sequence ID" value="CAH9074211.1"/>
    <property type="molecule type" value="Genomic_DNA"/>
</dbReference>
<dbReference type="Pfam" id="PF10253">
    <property type="entry name" value="PRCC"/>
    <property type="match status" value="1"/>
</dbReference>
<dbReference type="Proteomes" id="UP001152523">
    <property type="component" value="Unassembled WGS sequence"/>
</dbReference>
<feature type="compositionally biased region" description="Acidic residues" evidence="1">
    <location>
        <begin position="123"/>
        <end position="136"/>
    </location>
</feature>
<accession>A0AAV0CFZ2</accession>
<proteinExistence type="predicted"/>
<dbReference type="InterPro" id="IPR018800">
    <property type="entry name" value="PRCC"/>
</dbReference>
<dbReference type="GO" id="GO:0005634">
    <property type="term" value="C:nucleus"/>
    <property type="evidence" value="ECO:0007669"/>
    <property type="project" value="TreeGrafter"/>
</dbReference>
<comment type="caution">
    <text evidence="2">The sequence shown here is derived from an EMBL/GenBank/DDBJ whole genome shotgun (WGS) entry which is preliminary data.</text>
</comment>
<evidence type="ECO:0000313" key="2">
    <source>
        <dbReference type="EMBL" id="CAH9074211.1"/>
    </source>
</evidence>
<gene>
    <name evidence="2" type="ORF">CEPIT_LOCUS4960</name>
</gene>
<dbReference type="AlphaFoldDB" id="A0AAV0CFZ2"/>
<reference evidence="2" key="1">
    <citation type="submission" date="2022-07" db="EMBL/GenBank/DDBJ databases">
        <authorList>
            <person name="Macas J."/>
            <person name="Novak P."/>
            <person name="Neumann P."/>
        </authorList>
    </citation>
    <scope>NUCLEOTIDE SEQUENCE</scope>
</reference>
<evidence type="ECO:0000256" key="1">
    <source>
        <dbReference type="SAM" id="MobiDB-lite"/>
    </source>
</evidence>
<name>A0AAV0CFZ2_9ASTE</name>
<feature type="compositionally biased region" description="Low complexity" evidence="1">
    <location>
        <begin position="58"/>
        <end position="83"/>
    </location>
</feature>
<protein>
    <recommendedName>
        <fullName evidence="4">Proline-rich protein PRCC</fullName>
    </recommendedName>
</protein>
<dbReference type="PANTHER" id="PTHR13621">
    <property type="entry name" value="PROLINE-RICH PROTEIN PRCC"/>
    <property type="match status" value="1"/>
</dbReference>
<feature type="compositionally biased region" description="Polar residues" evidence="1">
    <location>
        <begin position="113"/>
        <end position="122"/>
    </location>
</feature>